<dbReference type="Gene3D" id="3.40.50.10540">
    <property type="entry name" value="Crotonobetainyl-coa:carnitine coa-transferase, domain 1"/>
    <property type="match status" value="1"/>
</dbReference>
<organism evidence="1">
    <name type="scientific">freshwater metagenome</name>
    <dbReference type="NCBI Taxonomy" id="449393"/>
    <lineage>
        <taxon>unclassified sequences</taxon>
        <taxon>metagenomes</taxon>
        <taxon>ecological metagenomes</taxon>
    </lineage>
</organism>
<dbReference type="EMBL" id="CAFBMO010000070">
    <property type="protein sequence ID" value="CAB4914808.1"/>
    <property type="molecule type" value="Genomic_DNA"/>
</dbReference>
<dbReference type="SUPFAM" id="SSF89796">
    <property type="entry name" value="CoA-transferase family III (CaiB/BaiF)"/>
    <property type="match status" value="1"/>
</dbReference>
<dbReference type="InterPro" id="IPR003673">
    <property type="entry name" value="CoA-Trfase_fam_III"/>
</dbReference>
<name>A0A6J6JCB9_9ZZZZ</name>
<dbReference type="GO" id="GO:0003824">
    <property type="term" value="F:catalytic activity"/>
    <property type="evidence" value="ECO:0007669"/>
    <property type="project" value="InterPro"/>
</dbReference>
<dbReference type="PANTHER" id="PTHR48228:SF5">
    <property type="entry name" value="ALPHA-METHYLACYL-COA RACEMASE"/>
    <property type="match status" value="1"/>
</dbReference>
<dbReference type="AlphaFoldDB" id="A0A6J6JCB9"/>
<gene>
    <name evidence="1" type="ORF">UFOPK1908_01658</name>
    <name evidence="2" type="ORF">UFOPK3576_01355</name>
</gene>
<dbReference type="InterPro" id="IPR050509">
    <property type="entry name" value="CoA-transferase_III"/>
</dbReference>
<dbReference type="InterPro" id="IPR023606">
    <property type="entry name" value="CoA-Trfase_III_dom_1_sf"/>
</dbReference>
<dbReference type="EMBL" id="CAEZVB010000153">
    <property type="protein sequence ID" value="CAB4634254.1"/>
    <property type="molecule type" value="Genomic_DNA"/>
</dbReference>
<accession>A0A6J6JCB9</accession>
<protein>
    <submittedName>
        <fullName evidence="1">Unannotated protein</fullName>
    </submittedName>
</protein>
<sequence>MTLFPSINAADWANQLLTLTGSTERISASVFESAPLADWARSGAVAVTGTPHQPLMPNGFAATAARGALLAFETLVGPLGFTGEQLLGERAALSGWLPKAPWTLGLHCRAVRTLDGWFALSLARPVDLATVPALVSAATSNEWISIDAWARTQSTVDAVNRCRLLGMPAAEITSVRTEDLMTIESAGVAHARELTGLRVIDLSTLWAGPLCGNLLQRAGSHVLRVESAQRPDGSREGVVAFDDLLHSGQSSVSFDPNALDFLHALVNSADIVITSARPRGLTSLGLDPQRWLANREDGVWLQISAYGSTGDEAHWIGFGDDTAMAAGLVRWIDGIPIPVADALADPLTGIHAATAAAALAKRGGTHLVDIALANVAAATFADPPSVDPTFVGGKWVVETEFGFRPIEKPKARTVLGTARALGADNDQVRAELAQ</sequence>
<reference evidence="1" key="1">
    <citation type="submission" date="2020-05" db="EMBL/GenBank/DDBJ databases">
        <authorList>
            <person name="Chiriac C."/>
            <person name="Salcher M."/>
            <person name="Ghai R."/>
            <person name="Kavagutti S V."/>
        </authorList>
    </citation>
    <scope>NUCLEOTIDE SEQUENCE</scope>
</reference>
<dbReference type="Pfam" id="PF02515">
    <property type="entry name" value="CoA_transf_3"/>
    <property type="match status" value="1"/>
</dbReference>
<evidence type="ECO:0000313" key="2">
    <source>
        <dbReference type="EMBL" id="CAB4914808.1"/>
    </source>
</evidence>
<evidence type="ECO:0000313" key="1">
    <source>
        <dbReference type="EMBL" id="CAB4634254.1"/>
    </source>
</evidence>
<proteinExistence type="predicted"/>
<dbReference type="PANTHER" id="PTHR48228">
    <property type="entry name" value="SUCCINYL-COA--D-CITRAMALATE COA-TRANSFERASE"/>
    <property type="match status" value="1"/>
</dbReference>